<accession>A0A2P1P6T5</accession>
<dbReference type="EMBL" id="CP027845">
    <property type="protein sequence ID" value="AVP86967.1"/>
    <property type="molecule type" value="Genomic_DNA"/>
</dbReference>
<reference evidence="2 3" key="1">
    <citation type="submission" date="2018-03" db="EMBL/GenBank/DDBJ databases">
        <title>A gene transfer event suggests a long-term partnership between eustigmatophyte algae and a novel lineage of endosymbiotic bacteria.</title>
        <authorList>
            <person name="Yurchenko T."/>
            <person name="Sevcikova T."/>
            <person name="Pribyl P."/>
            <person name="El Karkouri K."/>
            <person name="Klimes V."/>
            <person name="Amaral R."/>
            <person name="Zbrankova V."/>
            <person name="Kim E."/>
            <person name="Raoult D."/>
            <person name="Santos L.M.A."/>
            <person name="Elias M."/>
        </authorList>
    </citation>
    <scope>NUCLEOTIDE SEQUENCE [LARGE SCALE GENOMIC DNA]</scope>
    <source>
        <strain evidence="2">CCALA 838</strain>
    </source>
</reference>
<keyword evidence="3" id="KW-1185">Reference proteome</keyword>
<dbReference type="KEGG" id="ptc:phytr_30"/>
<dbReference type="Proteomes" id="UP000241762">
    <property type="component" value="Chromosome"/>
</dbReference>
<evidence type="ECO:0000313" key="3">
    <source>
        <dbReference type="Proteomes" id="UP000241762"/>
    </source>
</evidence>
<evidence type="ECO:0000256" key="1">
    <source>
        <dbReference type="SAM" id="MobiDB-lite"/>
    </source>
</evidence>
<organism evidence="2 3">
    <name type="scientific">Candidatus Phycorickettsia trachydisci</name>
    <dbReference type="NCBI Taxonomy" id="2115978"/>
    <lineage>
        <taxon>Bacteria</taxon>
        <taxon>Pseudomonadati</taxon>
        <taxon>Pseudomonadota</taxon>
        <taxon>Alphaproteobacteria</taxon>
        <taxon>Rickettsiales</taxon>
        <taxon>Rickettsiaceae</taxon>
        <taxon>Candidatus Phycorickettsia</taxon>
    </lineage>
</organism>
<proteinExistence type="predicted"/>
<sequence length="48" mass="5522">MENAQQDYNSALRNYDDAQTGHNDAMNYLSAAKNHRNSINRDNYTSVE</sequence>
<name>A0A2P1P6T5_9RICK</name>
<dbReference type="AlphaFoldDB" id="A0A2P1P6T5"/>
<evidence type="ECO:0000313" key="2">
    <source>
        <dbReference type="EMBL" id="AVP86967.1"/>
    </source>
</evidence>
<feature type="region of interest" description="Disordered" evidence="1">
    <location>
        <begin position="1"/>
        <end position="48"/>
    </location>
</feature>
<protein>
    <submittedName>
        <fullName evidence="2">Uncharacterized protein</fullName>
    </submittedName>
</protein>
<feature type="compositionally biased region" description="Polar residues" evidence="1">
    <location>
        <begin position="1"/>
        <end position="12"/>
    </location>
</feature>
<gene>
    <name evidence="2" type="ORF">phytr_30</name>
</gene>
<dbReference type="RefSeq" id="WP_158706803.1">
    <property type="nucleotide sequence ID" value="NZ_CP027845.1"/>
</dbReference>